<feature type="region of interest" description="Disordered" evidence="8">
    <location>
        <begin position="85"/>
        <end position="115"/>
    </location>
</feature>
<evidence type="ECO:0000256" key="2">
    <source>
        <dbReference type="ARBA" id="ARBA00022737"/>
    </source>
</evidence>
<dbReference type="PROSITE" id="PS50157">
    <property type="entry name" value="ZINC_FINGER_C2H2_2"/>
    <property type="match status" value="4"/>
</dbReference>
<feature type="compositionally biased region" description="Acidic residues" evidence="8">
    <location>
        <begin position="147"/>
        <end position="164"/>
    </location>
</feature>
<dbReference type="FunFam" id="3.30.160.60:FF:000032">
    <property type="entry name" value="Krueppel-like factor 4"/>
    <property type="match status" value="1"/>
</dbReference>
<feature type="domain" description="C2H2-type" evidence="9">
    <location>
        <begin position="748"/>
        <end position="775"/>
    </location>
</feature>
<name>Q6CLP3_KLULA</name>
<dbReference type="InterPro" id="IPR048420">
    <property type="entry name" value="Zap1-like_Znf1"/>
</dbReference>
<dbReference type="Proteomes" id="UP000000598">
    <property type="component" value="Chromosome F"/>
</dbReference>
<dbReference type="InParanoid" id="Q6CLP3"/>
<feature type="region of interest" description="Disordered" evidence="8">
    <location>
        <begin position="450"/>
        <end position="495"/>
    </location>
</feature>
<evidence type="ECO:0000256" key="4">
    <source>
        <dbReference type="ARBA" id="ARBA00022833"/>
    </source>
</evidence>
<dbReference type="GO" id="GO:0005634">
    <property type="term" value="C:nucleus"/>
    <property type="evidence" value="ECO:0007669"/>
    <property type="project" value="UniProtKB-ARBA"/>
</dbReference>
<keyword evidence="3 7" id="KW-0863">Zinc-finger</keyword>
<dbReference type="HOGENOM" id="CLU_014727_0_0_1"/>
<evidence type="ECO:0000256" key="7">
    <source>
        <dbReference type="PROSITE-ProRule" id="PRU00042"/>
    </source>
</evidence>
<evidence type="ECO:0000313" key="10">
    <source>
        <dbReference type="EMBL" id="CAG97853.1"/>
    </source>
</evidence>
<dbReference type="SUPFAM" id="SSF57667">
    <property type="entry name" value="beta-beta-alpha zinc fingers"/>
    <property type="match status" value="3"/>
</dbReference>
<protein>
    <submittedName>
        <fullName evidence="10">KLLA0F01463p</fullName>
    </submittedName>
</protein>
<proteinExistence type="predicted"/>
<accession>Q6CLP3</accession>
<feature type="compositionally biased region" description="Basic and acidic residues" evidence="8">
    <location>
        <begin position="454"/>
        <end position="475"/>
    </location>
</feature>
<evidence type="ECO:0000256" key="8">
    <source>
        <dbReference type="SAM" id="MobiDB-lite"/>
    </source>
</evidence>
<dbReference type="GO" id="GO:0000978">
    <property type="term" value="F:RNA polymerase II cis-regulatory region sequence-specific DNA binding"/>
    <property type="evidence" value="ECO:0007669"/>
    <property type="project" value="TreeGrafter"/>
</dbReference>
<keyword evidence="4" id="KW-0862">Zinc</keyword>
<organism evidence="10 11">
    <name type="scientific">Kluyveromyces lactis (strain ATCC 8585 / CBS 2359 / DSM 70799 / NBRC 1267 / NRRL Y-1140 / WM37)</name>
    <name type="common">Yeast</name>
    <name type="synonym">Candida sphaerica</name>
    <dbReference type="NCBI Taxonomy" id="284590"/>
    <lineage>
        <taxon>Eukaryota</taxon>
        <taxon>Fungi</taxon>
        <taxon>Dikarya</taxon>
        <taxon>Ascomycota</taxon>
        <taxon>Saccharomycotina</taxon>
        <taxon>Saccharomycetes</taxon>
        <taxon>Saccharomycetales</taxon>
        <taxon>Saccharomycetaceae</taxon>
        <taxon>Kluyveromyces</taxon>
    </lineage>
</organism>
<dbReference type="GO" id="GO:0045944">
    <property type="term" value="P:positive regulation of transcription by RNA polymerase II"/>
    <property type="evidence" value="ECO:0007669"/>
    <property type="project" value="UniProtKB-ARBA"/>
</dbReference>
<dbReference type="SMART" id="SM00355">
    <property type="entry name" value="ZnF_C2H2"/>
    <property type="match status" value="7"/>
</dbReference>
<dbReference type="FunCoup" id="Q6CLP3">
    <property type="interactions" value="403"/>
</dbReference>
<dbReference type="GO" id="GO:0000981">
    <property type="term" value="F:DNA-binding transcription factor activity, RNA polymerase II-specific"/>
    <property type="evidence" value="ECO:0007669"/>
    <property type="project" value="TreeGrafter"/>
</dbReference>
<dbReference type="Pfam" id="PF00096">
    <property type="entry name" value="zf-C2H2"/>
    <property type="match status" value="4"/>
</dbReference>
<dbReference type="AlphaFoldDB" id="Q6CLP3"/>
<feature type="compositionally biased region" description="Acidic residues" evidence="8">
    <location>
        <begin position="476"/>
        <end position="485"/>
    </location>
</feature>
<evidence type="ECO:0000256" key="3">
    <source>
        <dbReference type="ARBA" id="ARBA00022771"/>
    </source>
</evidence>
<evidence type="ECO:0000256" key="5">
    <source>
        <dbReference type="ARBA" id="ARBA00023015"/>
    </source>
</evidence>
<dbReference type="PANTHER" id="PTHR19818:SF139">
    <property type="entry name" value="PAIR-RULE PROTEIN ODD-PAIRED"/>
    <property type="match status" value="1"/>
</dbReference>
<dbReference type="Pfam" id="PF21816">
    <property type="entry name" value="Zap1_zf1"/>
    <property type="match status" value="1"/>
</dbReference>
<dbReference type="FunFam" id="3.30.160.60:FF:000557">
    <property type="entry name" value="zinc finger and SCAN domain-containing protein 29"/>
    <property type="match status" value="1"/>
</dbReference>
<dbReference type="GO" id="GO:0008270">
    <property type="term" value="F:zinc ion binding"/>
    <property type="evidence" value="ECO:0007669"/>
    <property type="project" value="UniProtKB-KW"/>
</dbReference>
<dbReference type="EMBL" id="CR382126">
    <property type="protein sequence ID" value="CAG97853.1"/>
    <property type="molecule type" value="Genomic_DNA"/>
</dbReference>
<dbReference type="FunFam" id="3.30.160.60:FF:002343">
    <property type="entry name" value="Zinc finger protein 33A"/>
    <property type="match status" value="1"/>
</dbReference>
<sequence>MCDSFNKQLLQMGGNSVPAHKGVVHGHIHNYNNLTYIHGHIHKNDVEDGAVPDPDDVLNCAQYQDCEHFEFINCHSLNLFGENGDTNEKQPAVQSNSSQHHLEQQNEQKGPPRFVEITSDDKNEAVPNSLSNALDFLDCHLTCDSPMLEDEDEDEDIEDEDDEEGRGKGRGDEEYTKKELDKILNNDSTSNLNLGAISQQHLQALDNGATSSNNNSKLIHSENFKIANPTLNTPLLNEENGNLTVGVDHLQNGLPDPLSINMKNEQAHQLEDEMNRFLTPSSTNSQNLSVKRESPKSINPSAVNVMDISVKHNNNRDLLGLKPELKSEELHDLKQQCIDMEDNDDDKDTSVDDQLFENLCSQCVVNYELMETPHFHHNSHSHIINTPTDMKVLKDLSSISTLYELLGKHEHTHDNLNENNPQHHDHVSMNLLHCTLNGYNEYNHTENQHIQLKQSHDHECDHDHDHDDSHQHPDQNMDEDKEEDEGKNHHYHHGCGQTQDQEYAQLPLHSHRITSDLNTDLIANTINFNWSFNTNNEPIYCQWDDCLQPYDNLLDLQTHVLKDHVAIDDSKVLSCKWTECDFNTADPCTMVNHVNGKHGINFDVKVLDNKTMAKQVTAHKQLHEEPQSCICKWAGCNKEFDSAKSLNEHIENFHVPSGLSSYKCEWEGCNKVFVQKQKLIRHLKVHSKYKPFRCAECGKCFNTQDILTQHLRVHSGERPFKCHLCPKSYSTSSSLRIHIRTHTGEKPLSCPICNKRFNESSNLAKHIRTHKRENCRNSKRV</sequence>
<feature type="domain" description="C2H2-type" evidence="9">
    <location>
        <begin position="720"/>
        <end position="747"/>
    </location>
</feature>
<evidence type="ECO:0000256" key="1">
    <source>
        <dbReference type="ARBA" id="ARBA00022723"/>
    </source>
</evidence>
<dbReference type="Pfam" id="PF18217">
    <property type="entry name" value="Zap1_zf2"/>
    <property type="match status" value="1"/>
</dbReference>
<evidence type="ECO:0000256" key="6">
    <source>
        <dbReference type="ARBA" id="ARBA00023163"/>
    </source>
</evidence>
<dbReference type="InterPro" id="IPR050329">
    <property type="entry name" value="GLI_C2H2-zinc-finger"/>
</dbReference>
<evidence type="ECO:0000313" key="11">
    <source>
        <dbReference type="Proteomes" id="UP000000598"/>
    </source>
</evidence>
<feature type="region of interest" description="Disordered" evidence="8">
    <location>
        <begin position="146"/>
        <end position="178"/>
    </location>
</feature>
<gene>
    <name evidence="10" type="ORF">KLLA0_F01463g</name>
</gene>
<keyword evidence="6" id="KW-0804">Transcription</keyword>
<reference evidence="10 11" key="1">
    <citation type="journal article" date="2004" name="Nature">
        <title>Genome evolution in yeasts.</title>
        <authorList>
            <consortium name="Genolevures"/>
            <person name="Dujon B."/>
            <person name="Sherman D."/>
            <person name="Fischer G."/>
            <person name="Durrens P."/>
            <person name="Casaregola S."/>
            <person name="Lafontaine I."/>
            <person name="de Montigny J."/>
            <person name="Marck C."/>
            <person name="Neuveglise C."/>
            <person name="Talla E."/>
            <person name="Goffard N."/>
            <person name="Frangeul L."/>
            <person name="Aigle M."/>
            <person name="Anthouard V."/>
            <person name="Babour A."/>
            <person name="Barbe V."/>
            <person name="Barnay S."/>
            <person name="Blanchin S."/>
            <person name="Beckerich J.M."/>
            <person name="Beyne E."/>
            <person name="Bleykasten C."/>
            <person name="Boisrame A."/>
            <person name="Boyer J."/>
            <person name="Cattolico L."/>
            <person name="Confanioleri F."/>
            <person name="de Daruvar A."/>
            <person name="Despons L."/>
            <person name="Fabre E."/>
            <person name="Fairhead C."/>
            <person name="Ferry-Dumazet H."/>
            <person name="Groppi A."/>
            <person name="Hantraye F."/>
            <person name="Hennequin C."/>
            <person name="Jauniaux N."/>
            <person name="Joyet P."/>
            <person name="Kachouri R."/>
            <person name="Kerrest A."/>
            <person name="Koszul R."/>
            <person name="Lemaire M."/>
            <person name="Lesur I."/>
            <person name="Ma L."/>
            <person name="Muller H."/>
            <person name="Nicaud J.M."/>
            <person name="Nikolski M."/>
            <person name="Oztas S."/>
            <person name="Ozier-Kalogeropoulos O."/>
            <person name="Pellenz S."/>
            <person name="Potier S."/>
            <person name="Richard G.F."/>
            <person name="Straub M.L."/>
            <person name="Suleau A."/>
            <person name="Swennene D."/>
            <person name="Tekaia F."/>
            <person name="Wesolowski-Louvel M."/>
            <person name="Westhof E."/>
            <person name="Wirth B."/>
            <person name="Zeniou-Meyer M."/>
            <person name="Zivanovic I."/>
            <person name="Bolotin-Fukuhara M."/>
            <person name="Thierry A."/>
            <person name="Bouchier C."/>
            <person name="Caudron B."/>
            <person name="Scarpelli C."/>
            <person name="Gaillardin C."/>
            <person name="Weissenbach J."/>
            <person name="Wincker P."/>
            <person name="Souciet J.L."/>
        </authorList>
    </citation>
    <scope>NUCLEOTIDE SEQUENCE [LARGE SCALE GENOMIC DNA]</scope>
    <source>
        <strain evidence="11">ATCC 8585 / CBS 2359 / DSM 70799 / NBRC 1267 / NRRL Y-1140 / WM37</strain>
    </source>
</reference>
<feature type="domain" description="C2H2-type" evidence="9">
    <location>
        <begin position="662"/>
        <end position="691"/>
    </location>
</feature>
<keyword evidence="5" id="KW-0805">Transcription regulation</keyword>
<dbReference type="STRING" id="284590.Q6CLP3"/>
<dbReference type="Gene3D" id="6.10.140.370">
    <property type="match status" value="1"/>
</dbReference>
<dbReference type="InterPro" id="IPR040792">
    <property type="entry name" value="Zap1_Znf2"/>
</dbReference>
<dbReference type="PANTHER" id="PTHR19818">
    <property type="entry name" value="ZINC FINGER PROTEIN ZIC AND GLI"/>
    <property type="match status" value="1"/>
</dbReference>
<feature type="domain" description="C2H2-type" evidence="9">
    <location>
        <begin position="692"/>
        <end position="719"/>
    </location>
</feature>
<dbReference type="Gene3D" id="3.30.160.60">
    <property type="entry name" value="Classic Zinc Finger"/>
    <property type="match status" value="5"/>
</dbReference>
<dbReference type="InterPro" id="IPR013087">
    <property type="entry name" value="Znf_C2H2_type"/>
</dbReference>
<dbReference type="eggNOG" id="KOG1721">
    <property type="taxonomic scope" value="Eukaryota"/>
</dbReference>
<dbReference type="InterPro" id="IPR036236">
    <property type="entry name" value="Znf_C2H2_sf"/>
</dbReference>
<keyword evidence="1" id="KW-0479">Metal-binding</keyword>
<evidence type="ECO:0000259" key="9">
    <source>
        <dbReference type="PROSITE" id="PS50157"/>
    </source>
</evidence>
<dbReference type="PaxDb" id="284590-Q6CLP3"/>
<keyword evidence="2" id="KW-0677">Repeat</keyword>
<dbReference type="KEGG" id="kla:KLLA0_F01463g"/>
<feature type="compositionally biased region" description="Basic and acidic residues" evidence="8">
    <location>
        <begin position="165"/>
        <end position="178"/>
    </location>
</feature>
<keyword evidence="11" id="KW-1185">Reference proteome</keyword>
<dbReference type="PROSITE" id="PS00028">
    <property type="entry name" value="ZINC_FINGER_C2H2_1"/>
    <property type="match status" value="4"/>
</dbReference>